<keyword evidence="2" id="KW-1133">Transmembrane helix</keyword>
<protein>
    <submittedName>
        <fullName evidence="3">Uncharacterized protein</fullName>
    </submittedName>
</protein>
<comment type="caution">
    <text evidence="3">The sequence shown here is derived from an EMBL/GenBank/DDBJ whole genome shotgun (WGS) entry which is preliminary data.</text>
</comment>
<feature type="transmembrane region" description="Helical" evidence="2">
    <location>
        <begin position="40"/>
        <end position="63"/>
    </location>
</feature>
<keyword evidence="2" id="KW-0812">Transmembrane</keyword>
<keyword evidence="4" id="KW-1185">Reference proteome</keyword>
<dbReference type="OrthoDB" id="3266934at2759"/>
<evidence type="ECO:0000313" key="4">
    <source>
        <dbReference type="Proteomes" id="UP000703269"/>
    </source>
</evidence>
<proteinExistence type="predicted"/>
<evidence type="ECO:0000313" key="3">
    <source>
        <dbReference type="EMBL" id="GJE86479.1"/>
    </source>
</evidence>
<gene>
    <name evidence="3" type="ORF">PsYK624_025590</name>
</gene>
<feature type="compositionally biased region" description="Polar residues" evidence="1">
    <location>
        <begin position="304"/>
        <end position="317"/>
    </location>
</feature>
<organism evidence="3 4">
    <name type="scientific">Phanerochaete sordida</name>
    <dbReference type="NCBI Taxonomy" id="48140"/>
    <lineage>
        <taxon>Eukaryota</taxon>
        <taxon>Fungi</taxon>
        <taxon>Dikarya</taxon>
        <taxon>Basidiomycota</taxon>
        <taxon>Agaricomycotina</taxon>
        <taxon>Agaricomycetes</taxon>
        <taxon>Polyporales</taxon>
        <taxon>Phanerochaetaceae</taxon>
        <taxon>Phanerochaete</taxon>
    </lineage>
</organism>
<feature type="compositionally biased region" description="Polar residues" evidence="1">
    <location>
        <begin position="248"/>
        <end position="265"/>
    </location>
</feature>
<feature type="region of interest" description="Disordered" evidence="1">
    <location>
        <begin position="135"/>
        <end position="190"/>
    </location>
</feature>
<evidence type="ECO:0000256" key="2">
    <source>
        <dbReference type="SAM" id="Phobius"/>
    </source>
</evidence>
<dbReference type="EMBL" id="BPQB01000004">
    <property type="protein sequence ID" value="GJE86479.1"/>
    <property type="molecule type" value="Genomic_DNA"/>
</dbReference>
<name>A0A9P3G2I7_9APHY</name>
<accession>A0A9P3G2I7</accession>
<feature type="region of interest" description="Disordered" evidence="1">
    <location>
        <begin position="238"/>
        <end position="327"/>
    </location>
</feature>
<reference evidence="3 4" key="1">
    <citation type="submission" date="2021-08" db="EMBL/GenBank/DDBJ databases">
        <title>Draft Genome Sequence of Phanerochaete sordida strain YK-624.</title>
        <authorList>
            <person name="Mori T."/>
            <person name="Dohra H."/>
            <person name="Suzuki T."/>
            <person name="Kawagishi H."/>
            <person name="Hirai H."/>
        </authorList>
    </citation>
    <scope>NUCLEOTIDE SEQUENCE [LARGE SCALE GENOMIC DNA]</scope>
    <source>
        <strain evidence="3 4">YK-624</strain>
    </source>
</reference>
<feature type="compositionally biased region" description="Basic and acidic residues" evidence="1">
    <location>
        <begin position="162"/>
        <end position="183"/>
    </location>
</feature>
<sequence>MSSSDSSTAAPLPISLPPSPSPTFIVPPVAAASHSSHAGAIAGGVIGGLAFIALVIGALLFALRRHNKKKAQQSVLPWSSGGMGRRRGDVRISSSSGLAAERHSGFDFAKRMSAAGYATGTGNYVNRDIGGALPDRRASTASSVGVPPRVQRHASVSSNTHVESHSNDGYSDEEKNSTLHHDSSSYSHAQKSIDLNDSAIPHLPSEPPVAYSYQDRNRSRSMTGHNRALALAKLDSSVPVSAPYTPSGGASVSRSPSAATYSSQKDPFASPSDKALHRLSSSGGVSRRPTVTRKAVPKYDETEFSMTDLSSNPSSPRAMSPPLLPRTPSPPLGVSAVAARAVSPYALPHIGSNESLRSGAVLTRNGSSRSHAPLPALNHKTSFGDMRPVHYLIPDMPPQQEE</sequence>
<dbReference type="AlphaFoldDB" id="A0A9P3G2I7"/>
<feature type="region of interest" description="Disordered" evidence="1">
    <location>
        <begin position="74"/>
        <end position="96"/>
    </location>
</feature>
<evidence type="ECO:0000256" key="1">
    <source>
        <dbReference type="SAM" id="MobiDB-lite"/>
    </source>
</evidence>
<dbReference type="Proteomes" id="UP000703269">
    <property type="component" value="Unassembled WGS sequence"/>
</dbReference>
<keyword evidence="2" id="KW-0472">Membrane</keyword>